<dbReference type="EMBL" id="BARU01011614">
    <property type="protein sequence ID" value="GAH31962.1"/>
    <property type="molecule type" value="Genomic_DNA"/>
</dbReference>
<evidence type="ECO:0000259" key="3">
    <source>
        <dbReference type="Pfam" id="PF05683"/>
    </source>
</evidence>
<dbReference type="InterPro" id="IPR004647">
    <property type="entry name" value="Fe-S_hydro-lyase_TtdB-typ_cat"/>
</dbReference>
<comment type="caution">
    <text evidence="4">The sequence shown here is derived from an EMBL/GenBank/DDBJ whole genome shotgun (WGS) entry which is preliminary data.</text>
</comment>
<dbReference type="SUPFAM" id="SSF117457">
    <property type="entry name" value="FumA C-terminal domain-like"/>
    <property type="match status" value="1"/>
</dbReference>
<reference evidence="4" key="1">
    <citation type="journal article" date="2014" name="Front. Microbiol.">
        <title>High frequency of phylogenetically diverse reductive dehalogenase-homologous genes in deep subseafloor sedimentary metagenomes.</title>
        <authorList>
            <person name="Kawai M."/>
            <person name="Futagami T."/>
            <person name="Toyoda A."/>
            <person name="Takaki Y."/>
            <person name="Nishi S."/>
            <person name="Hori S."/>
            <person name="Arai W."/>
            <person name="Tsubouchi T."/>
            <person name="Morono Y."/>
            <person name="Uchiyama I."/>
            <person name="Ito T."/>
            <person name="Fujiyama A."/>
            <person name="Inagaki F."/>
            <person name="Takami H."/>
        </authorList>
    </citation>
    <scope>NUCLEOTIDE SEQUENCE</scope>
    <source>
        <strain evidence="4">Expedition CK06-06</strain>
    </source>
</reference>
<comment type="similarity">
    <text evidence="1">Belongs to the class-I fumarase family.</text>
</comment>
<feature type="domain" description="Fe-S hydro-lyase tartrate dehydratase beta-type catalytic" evidence="3">
    <location>
        <begin position="2"/>
        <end position="163"/>
    </location>
</feature>
<keyword evidence="2" id="KW-0456">Lyase</keyword>
<accession>X1EHB1</accession>
<name>X1EHB1_9ZZZZ</name>
<evidence type="ECO:0000256" key="2">
    <source>
        <dbReference type="ARBA" id="ARBA00023239"/>
    </source>
</evidence>
<dbReference type="AlphaFoldDB" id="X1EHB1"/>
<organism evidence="4">
    <name type="scientific">marine sediment metagenome</name>
    <dbReference type="NCBI Taxonomy" id="412755"/>
    <lineage>
        <taxon>unclassified sequences</taxon>
        <taxon>metagenomes</taxon>
        <taxon>ecological metagenomes</taxon>
    </lineage>
</organism>
<dbReference type="PANTHER" id="PTHR43351:SF2">
    <property type="entry name" value="L(+)-TARTRATE DEHYDRATASE SUBUNIT BETA-RELATED"/>
    <property type="match status" value="1"/>
</dbReference>
<evidence type="ECO:0000256" key="1">
    <source>
        <dbReference type="ARBA" id="ARBA00008876"/>
    </source>
</evidence>
<gene>
    <name evidence="4" type="ORF">S03H2_21746</name>
</gene>
<proteinExistence type="inferred from homology"/>
<dbReference type="InterPro" id="IPR036660">
    <property type="entry name" value="Fe-S_hydroAse_TtdB_cat_sf"/>
</dbReference>
<dbReference type="NCBIfam" id="TIGR00723">
    <property type="entry name" value="ttdB_fumA_fumB"/>
    <property type="match status" value="1"/>
</dbReference>
<dbReference type="Pfam" id="PF05683">
    <property type="entry name" value="Fumerase_C"/>
    <property type="match status" value="1"/>
</dbReference>
<dbReference type="Gene3D" id="3.20.130.10">
    <property type="entry name" value="Fe-S hydro-lyase, tartrate dehydratase beta-type, catalytic domain"/>
    <property type="match status" value="1"/>
</dbReference>
<evidence type="ECO:0000313" key="4">
    <source>
        <dbReference type="EMBL" id="GAH31962.1"/>
    </source>
</evidence>
<sequence length="173" mass="18591">MIEKLTVGTRVLISGVIYAARDAAHHRLTQALDKGDKLPFDLNGQTLYYMGPSPARPGQVVGSAGPTTSIRMDMYTPRLIAQGVRATIGKGNRSPAVKEAIKKYKAVYLATIGGAGALIAKSIRKVEVIAYEDLGPAAILRLEVDNFPAIVANDVYGGDLFEQGKARYQKSKD</sequence>
<dbReference type="GO" id="GO:0016836">
    <property type="term" value="F:hydro-lyase activity"/>
    <property type="evidence" value="ECO:0007669"/>
    <property type="project" value="InterPro"/>
</dbReference>
<protein>
    <recommendedName>
        <fullName evidence="3">Fe-S hydro-lyase tartrate dehydratase beta-type catalytic domain-containing protein</fullName>
    </recommendedName>
</protein>
<dbReference type="PANTHER" id="PTHR43351">
    <property type="entry name" value="L(+)-TARTRATE DEHYDRATASE SUBUNIT BETA"/>
    <property type="match status" value="1"/>
</dbReference>